<dbReference type="AlphaFoldDB" id="A0A420ML00"/>
<dbReference type="VEuPathDB" id="FungiDB:FOC1_g10002707"/>
<gene>
    <name evidence="10" type="ORF">BFJ69_g13394</name>
</gene>
<dbReference type="GO" id="GO:0016020">
    <property type="term" value="C:membrane"/>
    <property type="evidence" value="ECO:0007669"/>
    <property type="project" value="UniProtKB-SubCell"/>
</dbReference>
<evidence type="ECO:0000313" key="11">
    <source>
        <dbReference type="Proteomes" id="UP000285084"/>
    </source>
</evidence>
<dbReference type="InterPro" id="IPR050360">
    <property type="entry name" value="MFS_Sugar_Transporters"/>
</dbReference>
<accession>A0A420ML00</accession>
<keyword evidence="6 8" id="KW-0472">Membrane</keyword>
<comment type="caution">
    <text evidence="10">The sequence shown here is derived from an EMBL/GenBank/DDBJ whole genome shotgun (WGS) entry which is preliminary data.</text>
</comment>
<dbReference type="InterPro" id="IPR005829">
    <property type="entry name" value="Sugar_transporter_CS"/>
</dbReference>
<proteinExistence type="inferred from homology"/>
<feature type="transmembrane region" description="Helical" evidence="8">
    <location>
        <begin position="331"/>
        <end position="349"/>
    </location>
</feature>
<feature type="transmembrane region" description="Helical" evidence="8">
    <location>
        <begin position="356"/>
        <end position="375"/>
    </location>
</feature>
<dbReference type="Proteomes" id="UP000285084">
    <property type="component" value="Unassembled WGS sequence"/>
</dbReference>
<feature type="transmembrane region" description="Helical" evidence="8">
    <location>
        <begin position="37"/>
        <end position="56"/>
    </location>
</feature>
<keyword evidence="3 7" id="KW-0813">Transport</keyword>
<dbReference type="SUPFAM" id="SSF103473">
    <property type="entry name" value="MFS general substrate transporter"/>
    <property type="match status" value="1"/>
</dbReference>
<dbReference type="PANTHER" id="PTHR48022">
    <property type="entry name" value="PLASTIDIC GLUCOSE TRANSPORTER 4"/>
    <property type="match status" value="1"/>
</dbReference>
<feature type="transmembrane region" description="Helical" evidence="8">
    <location>
        <begin position="456"/>
        <end position="475"/>
    </location>
</feature>
<evidence type="ECO:0000256" key="7">
    <source>
        <dbReference type="RuleBase" id="RU003346"/>
    </source>
</evidence>
<dbReference type="InterPro" id="IPR005828">
    <property type="entry name" value="MFS_sugar_transport-like"/>
</dbReference>
<dbReference type="EMBL" id="MRCX01000178">
    <property type="protein sequence ID" value="RKK68706.1"/>
    <property type="molecule type" value="Genomic_DNA"/>
</dbReference>
<dbReference type="VEuPathDB" id="FungiDB:FOMG_14571"/>
<dbReference type="GO" id="GO:0005351">
    <property type="term" value="F:carbohydrate:proton symporter activity"/>
    <property type="evidence" value="ECO:0007669"/>
    <property type="project" value="TreeGrafter"/>
</dbReference>
<dbReference type="NCBIfam" id="TIGR00879">
    <property type="entry name" value="SP"/>
    <property type="match status" value="1"/>
</dbReference>
<evidence type="ECO:0000259" key="9">
    <source>
        <dbReference type="PROSITE" id="PS50850"/>
    </source>
</evidence>
<feature type="transmembrane region" description="Helical" evidence="8">
    <location>
        <begin position="76"/>
        <end position="97"/>
    </location>
</feature>
<dbReference type="FunFam" id="1.20.1250.20:FF:000117">
    <property type="entry name" value="MFS hexose transporter"/>
    <property type="match status" value="1"/>
</dbReference>
<comment type="subcellular location">
    <subcellularLocation>
        <location evidence="1">Membrane</location>
        <topology evidence="1">Multi-pass membrane protein</topology>
    </subcellularLocation>
</comment>
<keyword evidence="4 8" id="KW-0812">Transmembrane</keyword>
<sequence length="580" mass="64385">MKLLEKKGAETSVGTSLAAVVPQDTRPWYRVPHLVKLNILLLVPLMSSASIGYDGSMMNGLQTLPQWREYFENPTGALLGAMNAVYPAGKIVALFLVAFLSDRIGRKKTISIGALACVAVPFMQGMSKNTSMFIASRALLGFFTSFISQPSPILIAELAYPMHRGKLTALYNTSFYLGGIIAAWCTYGTFKLESTWSWRIPSLIQGLMPALQVLGIYSVPESPRWLVAQGRKTEARQILVKHHAGGDEFSALVDFEMAEIETALTFEADTLSQNSWLDLIRTPANRKRSLIAFIVGWFTQWNGINLVSYYLALILNTVGITSVKEQTLINALLNVSNWLAAVFVGALMVDRLGRRTLYLISTGGMFISYIIWTSLTGSFIATNNATIGKAVIVFVFITNLFYAIAWSPLLQAYTVELYPYTLRSRGISFLYMSSFSALVLANQVNPIAMHSIGWKYYILFCCTLLLLLVTIWFLFPETKGHTLEEIVTSLGMDKCLGTWKNVLLGKRQKGTQLRWRERNKGGVYASVVTVSQSSANWVLATGYFSITQDCDLLSVLWASLFNVSLTFVPPTAEKVDLLPL</sequence>
<organism evidence="10 11">
    <name type="scientific">Fusarium oxysporum</name>
    <name type="common">Fusarium vascular wilt</name>
    <dbReference type="NCBI Taxonomy" id="5507"/>
    <lineage>
        <taxon>Eukaryota</taxon>
        <taxon>Fungi</taxon>
        <taxon>Dikarya</taxon>
        <taxon>Ascomycota</taxon>
        <taxon>Pezizomycotina</taxon>
        <taxon>Sordariomycetes</taxon>
        <taxon>Hypocreomycetidae</taxon>
        <taxon>Hypocreales</taxon>
        <taxon>Nectriaceae</taxon>
        <taxon>Fusarium</taxon>
        <taxon>Fusarium oxysporum species complex</taxon>
    </lineage>
</organism>
<protein>
    <recommendedName>
        <fullName evidence="9">Major facilitator superfamily (MFS) profile domain-containing protein</fullName>
    </recommendedName>
</protein>
<dbReference type="PRINTS" id="PR00171">
    <property type="entry name" value="SUGRTRNSPORT"/>
</dbReference>
<feature type="transmembrane region" description="Helical" evidence="8">
    <location>
        <begin position="169"/>
        <end position="190"/>
    </location>
</feature>
<dbReference type="VEuPathDB" id="FungiDB:HZS61_005798"/>
<evidence type="ECO:0000256" key="3">
    <source>
        <dbReference type="ARBA" id="ARBA00022448"/>
    </source>
</evidence>
<evidence type="ECO:0000256" key="1">
    <source>
        <dbReference type="ARBA" id="ARBA00004141"/>
    </source>
</evidence>
<dbReference type="PANTHER" id="PTHR48022:SF3">
    <property type="entry name" value="HEXOSE TRANSPORTER PROTEIN (AFU_ORTHOLOGUE AFUA_8G04480)-RELATED"/>
    <property type="match status" value="1"/>
</dbReference>
<dbReference type="PROSITE" id="PS50850">
    <property type="entry name" value="MFS"/>
    <property type="match status" value="1"/>
</dbReference>
<dbReference type="Pfam" id="PF00083">
    <property type="entry name" value="Sugar_tr"/>
    <property type="match status" value="1"/>
</dbReference>
<keyword evidence="5 8" id="KW-1133">Transmembrane helix</keyword>
<feature type="transmembrane region" description="Helical" evidence="8">
    <location>
        <begin position="387"/>
        <end position="405"/>
    </location>
</feature>
<evidence type="ECO:0000256" key="2">
    <source>
        <dbReference type="ARBA" id="ARBA00010992"/>
    </source>
</evidence>
<evidence type="ECO:0000256" key="4">
    <source>
        <dbReference type="ARBA" id="ARBA00022692"/>
    </source>
</evidence>
<dbReference type="InterPro" id="IPR020846">
    <property type="entry name" value="MFS_dom"/>
</dbReference>
<dbReference type="VEuPathDB" id="FungiDB:FOXG_09625"/>
<feature type="transmembrane region" description="Helical" evidence="8">
    <location>
        <begin position="138"/>
        <end position="160"/>
    </location>
</feature>
<dbReference type="Gene3D" id="1.20.1250.20">
    <property type="entry name" value="MFS general substrate transporter like domains"/>
    <property type="match status" value="1"/>
</dbReference>
<feature type="domain" description="Major facilitator superfamily (MFS) profile" evidence="9">
    <location>
        <begin position="40"/>
        <end position="479"/>
    </location>
</feature>
<feature type="transmembrane region" description="Helical" evidence="8">
    <location>
        <begin position="426"/>
        <end position="444"/>
    </location>
</feature>
<dbReference type="InterPro" id="IPR003663">
    <property type="entry name" value="Sugar/inositol_transpt"/>
</dbReference>
<dbReference type="VEuPathDB" id="FungiDB:FOZG_18028"/>
<feature type="transmembrane region" description="Helical" evidence="8">
    <location>
        <begin position="290"/>
        <end position="311"/>
    </location>
</feature>
<evidence type="ECO:0000256" key="8">
    <source>
        <dbReference type="SAM" id="Phobius"/>
    </source>
</evidence>
<dbReference type="VEuPathDB" id="FungiDB:FOC4_g10009579"/>
<comment type="similarity">
    <text evidence="2 7">Belongs to the major facilitator superfamily. Sugar transporter (TC 2.A.1.1) family.</text>
</comment>
<evidence type="ECO:0000313" key="10">
    <source>
        <dbReference type="EMBL" id="RKK68706.1"/>
    </source>
</evidence>
<reference evidence="10 11" key="1">
    <citation type="journal article" date="2018" name="Sci. Rep.">
        <title>Characterisation of pathogen-specific regions and novel effector candidates in Fusarium oxysporum f. sp. cepae.</title>
        <authorList>
            <person name="Armitage A.D."/>
            <person name="Taylor A."/>
            <person name="Sobczyk M.K."/>
            <person name="Baxter L."/>
            <person name="Greenfield B.P."/>
            <person name="Bates H.J."/>
            <person name="Wilson F."/>
            <person name="Jackson A.C."/>
            <person name="Ott S."/>
            <person name="Harrison R.J."/>
            <person name="Clarkson J.P."/>
        </authorList>
    </citation>
    <scope>NUCLEOTIDE SEQUENCE [LARGE SCALE GENOMIC DNA]</scope>
    <source>
        <strain evidence="10 11">Fo_A13</strain>
    </source>
</reference>
<name>A0A420ML00_FUSOX</name>
<evidence type="ECO:0000256" key="6">
    <source>
        <dbReference type="ARBA" id="ARBA00023136"/>
    </source>
</evidence>
<dbReference type="InterPro" id="IPR036259">
    <property type="entry name" value="MFS_trans_sf"/>
</dbReference>
<evidence type="ECO:0000256" key="5">
    <source>
        <dbReference type="ARBA" id="ARBA00022989"/>
    </source>
</evidence>
<dbReference type="VEuPathDB" id="FungiDB:FOIG_13425"/>
<dbReference type="PROSITE" id="PS00216">
    <property type="entry name" value="SUGAR_TRANSPORT_1"/>
    <property type="match status" value="2"/>
</dbReference>